<dbReference type="Proteomes" id="UP000256977">
    <property type="component" value="Unassembled WGS sequence"/>
</dbReference>
<evidence type="ECO:0000256" key="1">
    <source>
        <dbReference type="ARBA" id="ARBA00022475"/>
    </source>
</evidence>
<dbReference type="PANTHER" id="PTHR38452">
    <property type="entry name" value="UPF0756 MEMBRANE PROTEIN YEAL"/>
    <property type="match status" value="1"/>
</dbReference>
<accession>A0A3D9KUT6</accession>
<dbReference type="HAMAP" id="MF_01874">
    <property type="entry name" value="UPF0756"/>
    <property type="match status" value="1"/>
</dbReference>
<protein>
    <recommendedName>
        <fullName evidence="5">UPF0756 membrane protein DFP98_101402</fullName>
    </recommendedName>
</protein>
<feature type="transmembrane region" description="Helical" evidence="5">
    <location>
        <begin position="123"/>
        <end position="141"/>
    </location>
</feature>
<gene>
    <name evidence="6" type="ORF">DFP98_101402</name>
</gene>
<evidence type="ECO:0000256" key="2">
    <source>
        <dbReference type="ARBA" id="ARBA00022692"/>
    </source>
</evidence>
<comment type="subcellular location">
    <subcellularLocation>
        <location evidence="5">Cell membrane</location>
        <topology evidence="5">Multi-pass membrane protein</topology>
    </subcellularLocation>
</comment>
<evidence type="ECO:0000256" key="4">
    <source>
        <dbReference type="ARBA" id="ARBA00023136"/>
    </source>
</evidence>
<reference evidence="6 7" key="1">
    <citation type="submission" date="2018-07" db="EMBL/GenBank/DDBJ databases">
        <title>Genomic Encyclopedia of Type Strains, Phase III (KMG-III): the genomes of soil and plant-associated and newly described type strains.</title>
        <authorList>
            <person name="Whitman W."/>
        </authorList>
    </citation>
    <scope>NUCLEOTIDE SEQUENCE [LARGE SCALE GENOMIC DNA]</scope>
    <source>
        <strain evidence="6 7">CECT 7287</strain>
    </source>
</reference>
<evidence type="ECO:0000256" key="3">
    <source>
        <dbReference type="ARBA" id="ARBA00022989"/>
    </source>
</evidence>
<feature type="transmembrane region" description="Helical" evidence="5">
    <location>
        <begin position="64"/>
        <end position="82"/>
    </location>
</feature>
<keyword evidence="4 5" id="KW-0472">Membrane</keyword>
<name>A0A3D9KUT6_9BACL</name>
<keyword evidence="2 5" id="KW-0812">Transmembrane</keyword>
<comment type="similarity">
    <text evidence="5">Belongs to the UPF0756 family.</text>
</comment>
<sequence length="165" mass="17399">MYHLEFIGSVTRVLYGEIVLVALIVIGLVGRSSIITTAACLLLIVKLTHLDRYLPVIERRGIELGLLFLTLAVLVPFAAGRIQPKDIIDAFSGWVGWVALLGGAIGAFLNSRGLDTLKSDPQLIVGIVIGSIVGVVLLRGIPVGPLMAAGITAVLVKLVQLLAGK</sequence>
<dbReference type="Pfam" id="PF04284">
    <property type="entry name" value="DUF441"/>
    <property type="match status" value="1"/>
</dbReference>
<evidence type="ECO:0000256" key="5">
    <source>
        <dbReference type="HAMAP-Rule" id="MF_01874"/>
    </source>
</evidence>
<feature type="transmembrane region" description="Helical" evidence="5">
    <location>
        <begin position="20"/>
        <end position="44"/>
    </location>
</feature>
<proteinExistence type="inferred from homology"/>
<keyword evidence="3 5" id="KW-1133">Transmembrane helix</keyword>
<evidence type="ECO:0000313" key="7">
    <source>
        <dbReference type="Proteomes" id="UP000256977"/>
    </source>
</evidence>
<dbReference type="EMBL" id="QRDZ01000001">
    <property type="protein sequence ID" value="RED89425.1"/>
    <property type="molecule type" value="Genomic_DNA"/>
</dbReference>
<keyword evidence="1 5" id="KW-1003">Cell membrane</keyword>
<dbReference type="AlphaFoldDB" id="A0A3D9KUT6"/>
<feature type="transmembrane region" description="Helical" evidence="5">
    <location>
        <begin position="94"/>
        <end position="111"/>
    </location>
</feature>
<dbReference type="GO" id="GO:0005886">
    <property type="term" value="C:plasma membrane"/>
    <property type="evidence" value="ECO:0007669"/>
    <property type="project" value="UniProtKB-SubCell"/>
</dbReference>
<dbReference type="PANTHER" id="PTHR38452:SF1">
    <property type="entry name" value="UPF0756 MEMBRANE PROTEIN YEAL"/>
    <property type="match status" value="1"/>
</dbReference>
<dbReference type="InterPro" id="IPR007382">
    <property type="entry name" value="UPF0756_TM"/>
</dbReference>
<keyword evidence="7" id="KW-1185">Reference proteome</keyword>
<comment type="caution">
    <text evidence="6">The sequence shown here is derived from an EMBL/GenBank/DDBJ whole genome shotgun (WGS) entry which is preliminary data.</text>
</comment>
<organism evidence="6 7">
    <name type="scientific">Cohnella phaseoli</name>
    <dbReference type="NCBI Taxonomy" id="456490"/>
    <lineage>
        <taxon>Bacteria</taxon>
        <taxon>Bacillati</taxon>
        <taxon>Bacillota</taxon>
        <taxon>Bacilli</taxon>
        <taxon>Bacillales</taxon>
        <taxon>Paenibacillaceae</taxon>
        <taxon>Cohnella</taxon>
    </lineage>
</organism>
<evidence type="ECO:0000313" key="6">
    <source>
        <dbReference type="EMBL" id="RED89425.1"/>
    </source>
</evidence>